<name>A0A0G0YT13_UNCKA</name>
<dbReference type="SMART" id="SM00460">
    <property type="entry name" value="TGc"/>
    <property type="match status" value="1"/>
</dbReference>
<dbReference type="EMBL" id="LCBB01000001">
    <property type="protein sequence ID" value="KKS03543.1"/>
    <property type="molecule type" value="Genomic_DNA"/>
</dbReference>
<gene>
    <name evidence="2" type="ORF">UU55_C0001G0004</name>
</gene>
<dbReference type="InterPro" id="IPR038765">
    <property type="entry name" value="Papain-like_cys_pep_sf"/>
</dbReference>
<dbReference type="Proteomes" id="UP000033947">
    <property type="component" value="Unassembled WGS sequence"/>
</dbReference>
<protein>
    <recommendedName>
        <fullName evidence="1">Transglutaminase-like domain-containing protein</fullName>
    </recommendedName>
</protein>
<evidence type="ECO:0000259" key="1">
    <source>
        <dbReference type="SMART" id="SM00460"/>
    </source>
</evidence>
<dbReference type="AlphaFoldDB" id="A0A0G0YT13"/>
<organism evidence="2 3">
    <name type="scientific">candidate division WWE3 bacterium GW2011_GWC2_41_23</name>
    <dbReference type="NCBI Taxonomy" id="1619123"/>
    <lineage>
        <taxon>Bacteria</taxon>
        <taxon>Katanobacteria</taxon>
    </lineage>
</organism>
<comment type="caution">
    <text evidence="2">The sequence shown here is derived from an EMBL/GenBank/DDBJ whole genome shotgun (WGS) entry which is preliminary data.</text>
</comment>
<evidence type="ECO:0000313" key="3">
    <source>
        <dbReference type="Proteomes" id="UP000033947"/>
    </source>
</evidence>
<dbReference type="InterPro" id="IPR002931">
    <property type="entry name" value="Transglutaminase-like"/>
</dbReference>
<dbReference type="PANTHER" id="PTHR33490">
    <property type="entry name" value="BLR5614 PROTEIN-RELATED"/>
    <property type="match status" value="1"/>
</dbReference>
<reference evidence="2 3" key="1">
    <citation type="journal article" date="2015" name="Nature">
        <title>rRNA introns, odd ribosomes, and small enigmatic genomes across a large radiation of phyla.</title>
        <authorList>
            <person name="Brown C.T."/>
            <person name="Hug L.A."/>
            <person name="Thomas B.C."/>
            <person name="Sharon I."/>
            <person name="Castelle C.J."/>
            <person name="Singh A."/>
            <person name="Wilkins M.J."/>
            <person name="Williams K.H."/>
            <person name="Banfield J.F."/>
        </authorList>
    </citation>
    <scope>NUCLEOTIDE SEQUENCE [LARGE SCALE GENOMIC DNA]</scope>
</reference>
<dbReference type="Pfam" id="PF01841">
    <property type="entry name" value="Transglut_core"/>
    <property type="match status" value="1"/>
</dbReference>
<dbReference type="SUPFAM" id="SSF54001">
    <property type="entry name" value="Cysteine proteinases"/>
    <property type="match status" value="1"/>
</dbReference>
<evidence type="ECO:0000313" key="2">
    <source>
        <dbReference type="EMBL" id="KKS03543.1"/>
    </source>
</evidence>
<accession>A0A0G0YT13</accession>
<sequence length="183" mass="20943">MEEFLKAGKQTEITPKITEIANSIEPTDFEFIIKALRWVNKNIKYPAPEGVEKNDIFRTRTADQIINDGFATGCTDFALVFIALARAKGIPTKYVEVIAKDYFADDPDKVRGHVFAECFINDEWWGVDPMNGNLKFNAKYPNYVVYARGVDSWDLGIYDMKSIREKFSQFAVEYNNKKASQTV</sequence>
<proteinExistence type="predicted"/>
<dbReference type="Gene3D" id="3.10.620.30">
    <property type="match status" value="1"/>
</dbReference>
<dbReference type="PANTHER" id="PTHR33490:SF6">
    <property type="entry name" value="SLL1049 PROTEIN"/>
    <property type="match status" value="1"/>
</dbReference>
<feature type="domain" description="Transglutaminase-like" evidence="1">
    <location>
        <begin position="65"/>
        <end position="131"/>
    </location>
</feature>